<evidence type="ECO:0008006" key="3">
    <source>
        <dbReference type="Google" id="ProtNLM"/>
    </source>
</evidence>
<reference evidence="1" key="1">
    <citation type="submission" date="2023-07" db="EMBL/GenBank/DDBJ databases">
        <title>Wenyingzhuangia sp. chi5 genome sequencing and assembly.</title>
        <authorList>
            <person name="Park S."/>
        </authorList>
    </citation>
    <scope>NUCLEOTIDE SEQUENCE</scope>
    <source>
        <strain evidence="1">Chi5</strain>
    </source>
</reference>
<accession>A0ABT8VVM7</accession>
<proteinExistence type="predicted"/>
<organism evidence="1 2">
    <name type="scientific">Wenyingzhuangia gilva</name>
    <dbReference type="NCBI Taxonomy" id="3057677"/>
    <lineage>
        <taxon>Bacteria</taxon>
        <taxon>Pseudomonadati</taxon>
        <taxon>Bacteroidota</taxon>
        <taxon>Flavobacteriia</taxon>
        <taxon>Flavobacteriales</taxon>
        <taxon>Flavobacteriaceae</taxon>
        <taxon>Wenyingzhuangia</taxon>
    </lineage>
</organism>
<evidence type="ECO:0000313" key="1">
    <source>
        <dbReference type="EMBL" id="MDO3696011.1"/>
    </source>
</evidence>
<dbReference type="Proteomes" id="UP001168642">
    <property type="component" value="Unassembled WGS sequence"/>
</dbReference>
<gene>
    <name evidence="1" type="ORF">QVZ41_14255</name>
</gene>
<evidence type="ECO:0000313" key="2">
    <source>
        <dbReference type="Proteomes" id="UP001168642"/>
    </source>
</evidence>
<keyword evidence="2" id="KW-1185">Reference proteome</keyword>
<dbReference type="RefSeq" id="WP_302885319.1">
    <property type="nucleotide sequence ID" value="NZ_JAUMIT010000018.1"/>
</dbReference>
<sequence length="258" mass="31097">MKYSLVNNKKVEAFPKGRGICVCCQRETISKCGPKIINHWAHKNLKHCDNWWENETQWHRQWKSHFPNNWQEVVHIDENSGEKHIADVKTDTGFVLEFQNSPMSLEELNSRESFYKKMIWIVNAKKFEKNFFILGKLPNPNDSNFEDLAFSSTKKDDKGRSFWKYSENPDWEKEVDEVVLYRSYSFSEIEKYVEESYIGHHLFEWKKPRYVWFQSNTDVFLDFGNKYLWKLMKYGQNKVLCIRKISRDYFIERAKGKN</sequence>
<dbReference type="EMBL" id="JAUMIT010000018">
    <property type="protein sequence ID" value="MDO3696011.1"/>
    <property type="molecule type" value="Genomic_DNA"/>
</dbReference>
<name>A0ABT8VVM7_9FLAO</name>
<protein>
    <recommendedName>
        <fullName evidence="3">Competence protein CoiA-like family protein</fullName>
    </recommendedName>
</protein>
<comment type="caution">
    <text evidence="1">The sequence shown here is derived from an EMBL/GenBank/DDBJ whole genome shotgun (WGS) entry which is preliminary data.</text>
</comment>